<feature type="transmembrane region" description="Helical" evidence="9">
    <location>
        <begin position="396"/>
        <end position="417"/>
    </location>
</feature>
<evidence type="ECO:0000259" key="10">
    <source>
        <dbReference type="PROSITE" id="PS50850"/>
    </source>
</evidence>
<dbReference type="PROSITE" id="PS00217">
    <property type="entry name" value="SUGAR_TRANSPORT_2"/>
    <property type="match status" value="1"/>
</dbReference>
<dbReference type="GO" id="GO:0022857">
    <property type="term" value="F:transmembrane transporter activity"/>
    <property type="evidence" value="ECO:0007669"/>
    <property type="project" value="InterPro"/>
</dbReference>
<feature type="transmembrane region" description="Helical" evidence="9">
    <location>
        <begin position="325"/>
        <end position="347"/>
    </location>
</feature>
<feature type="transmembrane region" description="Helical" evidence="9">
    <location>
        <begin position="301"/>
        <end position="318"/>
    </location>
</feature>
<keyword evidence="3 9" id="KW-0812">Transmembrane</keyword>
<evidence type="ECO:0000256" key="9">
    <source>
        <dbReference type="SAM" id="Phobius"/>
    </source>
</evidence>
<keyword evidence="5 9" id="KW-0472">Membrane</keyword>
<dbReference type="Pfam" id="PF00083">
    <property type="entry name" value="Sugar_tr"/>
    <property type="match status" value="1"/>
</dbReference>
<evidence type="ECO:0000256" key="4">
    <source>
        <dbReference type="ARBA" id="ARBA00022989"/>
    </source>
</evidence>
<dbReference type="GO" id="GO:0005886">
    <property type="term" value="C:plasma membrane"/>
    <property type="evidence" value="ECO:0007669"/>
    <property type="project" value="UniProtKB-SubCell"/>
</dbReference>
<organism evidence="11">
    <name type="scientific">Cacopsylla melanoneura</name>
    <dbReference type="NCBI Taxonomy" id="428564"/>
    <lineage>
        <taxon>Eukaryota</taxon>
        <taxon>Metazoa</taxon>
        <taxon>Ecdysozoa</taxon>
        <taxon>Arthropoda</taxon>
        <taxon>Hexapoda</taxon>
        <taxon>Insecta</taxon>
        <taxon>Pterygota</taxon>
        <taxon>Neoptera</taxon>
        <taxon>Paraneoptera</taxon>
        <taxon>Hemiptera</taxon>
        <taxon>Sternorrhyncha</taxon>
        <taxon>Psylloidea</taxon>
        <taxon>Psyllidae</taxon>
        <taxon>Psyllinae</taxon>
        <taxon>Cacopsylla</taxon>
    </lineage>
</organism>
<evidence type="ECO:0000256" key="1">
    <source>
        <dbReference type="ARBA" id="ARBA00004651"/>
    </source>
</evidence>
<dbReference type="InterPro" id="IPR050549">
    <property type="entry name" value="MFS_Trehalose_Transporter"/>
</dbReference>
<evidence type="ECO:0000256" key="3">
    <source>
        <dbReference type="ARBA" id="ARBA00022692"/>
    </source>
</evidence>
<dbReference type="AlphaFoldDB" id="A0A8D8VR38"/>
<evidence type="ECO:0000256" key="6">
    <source>
        <dbReference type="ARBA" id="ARBA00023180"/>
    </source>
</evidence>
<feature type="transmembrane region" description="Helical" evidence="9">
    <location>
        <begin position="359"/>
        <end position="384"/>
    </location>
</feature>
<name>A0A8D8VR38_9HEMI</name>
<dbReference type="InterPro" id="IPR005829">
    <property type="entry name" value="Sugar_transporter_CS"/>
</dbReference>
<evidence type="ECO:0000256" key="8">
    <source>
        <dbReference type="SAM" id="MobiDB-lite"/>
    </source>
</evidence>
<keyword evidence="6" id="KW-0325">Glycoprotein</keyword>
<feature type="transmembrane region" description="Helical" evidence="9">
    <location>
        <begin position="112"/>
        <end position="135"/>
    </location>
</feature>
<proteinExistence type="inferred from homology"/>
<feature type="transmembrane region" description="Helical" evidence="9">
    <location>
        <begin position="429"/>
        <end position="447"/>
    </location>
</feature>
<feature type="transmembrane region" description="Helical" evidence="9">
    <location>
        <begin position="88"/>
        <end position="106"/>
    </location>
</feature>
<dbReference type="PANTHER" id="PTHR48021:SF46">
    <property type="entry name" value="MAJOR FACILITATOR SUPERFAMILY (MFS) PROFILE DOMAIN-CONTAINING PROTEIN"/>
    <property type="match status" value="1"/>
</dbReference>
<feature type="transmembrane region" description="Helical" evidence="9">
    <location>
        <begin position="260"/>
        <end position="281"/>
    </location>
</feature>
<dbReference type="InterPro" id="IPR020846">
    <property type="entry name" value="MFS_dom"/>
</dbReference>
<feature type="transmembrane region" description="Helical" evidence="9">
    <location>
        <begin position="61"/>
        <end position="81"/>
    </location>
</feature>
<feature type="compositionally biased region" description="Basic and acidic residues" evidence="8">
    <location>
        <begin position="472"/>
        <end position="502"/>
    </location>
</feature>
<keyword evidence="2" id="KW-1003">Cell membrane</keyword>
<accession>A0A8D8VR38</accession>
<feature type="domain" description="Major facilitator superfamily (MFS) profile" evidence="10">
    <location>
        <begin position="13"/>
        <end position="451"/>
    </location>
</feature>
<evidence type="ECO:0000256" key="7">
    <source>
        <dbReference type="ARBA" id="ARBA00024348"/>
    </source>
</evidence>
<feature type="region of interest" description="Disordered" evidence="8">
    <location>
        <begin position="467"/>
        <end position="502"/>
    </location>
</feature>
<dbReference type="PROSITE" id="PS50850">
    <property type="entry name" value="MFS"/>
    <property type="match status" value="1"/>
</dbReference>
<dbReference type="FunFam" id="1.20.1250.20:FF:000055">
    <property type="entry name" value="Facilitated trehalose transporter Tret1-2 homolog"/>
    <property type="match status" value="1"/>
</dbReference>
<dbReference type="InterPro" id="IPR036259">
    <property type="entry name" value="MFS_trans_sf"/>
</dbReference>
<feature type="transmembrane region" description="Helical" evidence="9">
    <location>
        <begin position="147"/>
        <end position="168"/>
    </location>
</feature>
<dbReference type="EMBL" id="HBUF01074140">
    <property type="protein sequence ID" value="CAG6630560.1"/>
    <property type="molecule type" value="Transcribed_RNA"/>
</dbReference>
<dbReference type="InterPro" id="IPR005828">
    <property type="entry name" value="MFS_sugar_transport-like"/>
</dbReference>
<reference evidence="11" key="1">
    <citation type="submission" date="2021-05" db="EMBL/GenBank/DDBJ databases">
        <authorList>
            <person name="Alioto T."/>
            <person name="Alioto T."/>
            <person name="Gomez Garrido J."/>
        </authorList>
    </citation>
    <scope>NUCLEOTIDE SEQUENCE</scope>
</reference>
<protein>
    <submittedName>
        <fullName evidence="11">Facilitated trehalose transporter Tret1</fullName>
    </submittedName>
</protein>
<evidence type="ECO:0000313" key="11">
    <source>
        <dbReference type="EMBL" id="CAG6630560.1"/>
    </source>
</evidence>
<dbReference type="PANTHER" id="PTHR48021">
    <property type="match status" value="1"/>
</dbReference>
<evidence type="ECO:0000256" key="2">
    <source>
        <dbReference type="ARBA" id="ARBA00022475"/>
    </source>
</evidence>
<comment type="subcellular location">
    <subcellularLocation>
        <location evidence="1">Cell membrane</location>
        <topology evidence="1">Multi-pass membrane protein</topology>
    </subcellularLocation>
</comment>
<comment type="similarity">
    <text evidence="7">Belongs to the major facilitator superfamily. Sugar transporter (TC 2.A.1.1) family. Trehalose transporter subfamily.</text>
</comment>
<dbReference type="SUPFAM" id="SSF103473">
    <property type="entry name" value="MFS general substrate transporter"/>
    <property type="match status" value="1"/>
</dbReference>
<evidence type="ECO:0000256" key="5">
    <source>
        <dbReference type="ARBA" id="ARBA00023136"/>
    </source>
</evidence>
<dbReference type="Gene3D" id="1.20.1250.20">
    <property type="entry name" value="MFS general substrate transporter like domains"/>
    <property type="match status" value="1"/>
</dbReference>
<sequence>MFRSRALFRQYFAAAIATLSVMMAGTSMGWPSPVLRLFKENPNHLLPNETFIQMTSDQSSWVVSIIELGNLVTPIPFGFLVDSVGRKPCLLTTGPLYIISWLLVIFTKHVYVLYVVRFMQGLAMGIVFTVAPMYIGEIAGAKCRGALSTFFIGMLNTGILLEYLVGPFVDYDTLAYVSLVIPVVFLLTFIWMPESPYFLIMKERDLDAKKSLYWLRGGREASSDKINLELYNMKQDVEKEMKLSFDFMDIISTPANRRSLLIVQIVAVADVISGMSAVLPYASSTFARTEGAWITPDQCTLLLGVLVFLSTFPTAFLVDRTGRSPLLLVSCFGSGISQLTAGTYYLLTENYKMNLTPINWLPFTSITCFAVIYSIGLGPLVPTLQGEFFPSNTRGLAGGVTTITLTVISFLVMKMYQVIIDHYGVYLNYYIYSVGCIVCGVLVYFIIPESKGKTFAQIQDELNSHIAHKSKRKEEKKQTKIEASNKKAEIERNNKVENKIEA</sequence>
<keyword evidence="4 9" id="KW-1133">Transmembrane helix</keyword>
<feature type="transmembrane region" description="Helical" evidence="9">
    <location>
        <begin position="174"/>
        <end position="192"/>
    </location>
</feature>